<evidence type="ECO:0000256" key="5">
    <source>
        <dbReference type="ARBA" id="ARBA00022833"/>
    </source>
</evidence>
<proteinExistence type="inferred from homology"/>
<dbReference type="Gene3D" id="3.40.630.10">
    <property type="entry name" value="Zn peptidases"/>
    <property type="match status" value="1"/>
</dbReference>
<evidence type="ECO:0000313" key="10">
    <source>
        <dbReference type="Proteomes" id="UP000502248"/>
    </source>
</evidence>
<dbReference type="KEGG" id="cheb:HH215_11800"/>
<feature type="active site" description="Proton donor/acceptor" evidence="7">
    <location>
        <position position="269"/>
    </location>
</feature>
<evidence type="ECO:0000313" key="9">
    <source>
        <dbReference type="EMBL" id="QJD83796.1"/>
    </source>
</evidence>
<evidence type="ECO:0000256" key="4">
    <source>
        <dbReference type="ARBA" id="ARBA00022801"/>
    </source>
</evidence>
<comment type="cofactor">
    <cofactor evidence="1">
        <name>Zn(2+)</name>
        <dbReference type="ChEBI" id="CHEBI:29105"/>
    </cofactor>
</comment>
<dbReference type="GO" id="GO:0006508">
    <property type="term" value="P:proteolysis"/>
    <property type="evidence" value="ECO:0007669"/>
    <property type="project" value="UniProtKB-KW"/>
</dbReference>
<dbReference type="InterPro" id="IPR034274">
    <property type="entry name" value="ENP1_M14_CPD"/>
</dbReference>
<accession>A0A7Z2ZL33</accession>
<dbReference type="GO" id="GO:0008270">
    <property type="term" value="F:zinc ion binding"/>
    <property type="evidence" value="ECO:0007669"/>
    <property type="project" value="InterPro"/>
</dbReference>
<dbReference type="PANTHER" id="PTHR11705:SF143">
    <property type="entry name" value="SLL0236 PROTEIN"/>
    <property type="match status" value="1"/>
</dbReference>
<evidence type="ECO:0000256" key="3">
    <source>
        <dbReference type="ARBA" id="ARBA00022670"/>
    </source>
</evidence>
<dbReference type="InterPro" id="IPR000834">
    <property type="entry name" value="Peptidase_M14"/>
</dbReference>
<dbReference type="GO" id="GO:0005615">
    <property type="term" value="C:extracellular space"/>
    <property type="evidence" value="ECO:0007669"/>
    <property type="project" value="TreeGrafter"/>
</dbReference>
<evidence type="ECO:0000256" key="2">
    <source>
        <dbReference type="ARBA" id="ARBA00005988"/>
    </source>
</evidence>
<evidence type="ECO:0000256" key="1">
    <source>
        <dbReference type="ARBA" id="ARBA00001947"/>
    </source>
</evidence>
<dbReference type="SUPFAM" id="SSF53187">
    <property type="entry name" value="Zn-dependent exopeptidases"/>
    <property type="match status" value="1"/>
</dbReference>
<dbReference type="CDD" id="cd06229">
    <property type="entry name" value="M14_Endopeptidase_I"/>
    <property type="match status" value="1"/>
</dbReference>
<comment type="similarity">
    <text evidence="2 7">Belongs to the peptidase M14 family.</text>
</comment>
<dbReference type="AlphaFoldDB" id="A0A7Z2ZL33"/>
<evidence type="ECO:0000256" key="6">
    <source>
        <dbReference type="ARBA" id="ARBA00023049"/>
    </source>
</evidence>
<dbReference type="EMBL" id="CP051680">
    <property type="protein sequence ID" value="QJD83796.1"/>
    <property type="molecule type" value="Genomic_DNA"/>
</dbReference>
<sequence length="302" mass="34558">MGGSFMKNKEEYGPDQVVNDIRKLTREYPFLSTGSIGRSALGKPIPYLKIGEGPFRWHFNGACHANEWITSLLLMNFAEDYARACANRVSFWGKSAQELFARSSLWIVPMVNPDGVELVQRGMSAIHPFYENLLKWNRGSNRFHRWKANARGVDLNDQFPAHWEEERARRSIHEPGPRDYGGERPLSEPEAIALSDFTEQTDFHAVIALHSQGEEIYWNYRNNEPPESRDWSERLAASAGYRAVYLEGSDAGYKDWFIANYRRPGFTVEVGWGHNPLPMDGFEEMYDDVARLLAEALDCSPS</sequence>
<evidence type="ECO:0000256" key="7">
    <source>
        <dbReference type="PROSITE-ProRule" id="PRU01379"/>
    </source>
</evidence>
<dbReference type="Pfam" id="PF00246">
    <property type="entry name" value="Peptidase_M14"/>
    <property type="match status" value="1"/>
</dbReference>
<dbReference type="SMART" id="SM00631">
    <property type="entry name" value="Zn_pept"/>
    <property type="match status" value="1"/>
</dbReference>
<name>A0A7Z2ZL33_9BACL</name>
<keyword evidence="10" id="KW-1185">Reference proteome</keyword>
<keyword evidence="5" id="KW-0862">Zinc</keyword>
<feature type="domain" description="Peptidase M14" evidence="8">
    <location>
        <begin position="10"/>
        <end position="297"/>
    </location>
</feature>
<dbReference type="GO" id="GO:0004181">
    <property type="term" value="F:metallocarboxypeptidase activity"/>
    <property type="evidence" value="ECO:0007669"/>
    <property type="project" value="InterPro"/>
</dbReference>
<keyword evidence="3" id="KW-0645">Protease</keyword>
<dbReference type="PANTHER" id="PTHR11705">
    <property type="entry name" value="PROTEASE FAMILY M14 CARBOXYPEPTIDASE A,B"/>
    <property type="match status" value="1"/>
</dbReference>
<keyword evidence="6" id="KW-0482">Metalloprotease</keyword>
<protein>
    <submittedName>
        <fullName evidence="9">Peptidase M14</fullName>
    </submittedName>
</protein>
<evidence type="ECO:0000259" key="8">
    <source>
        <dbReference type="PROSITE" id="PS52035"/>
    </source>
</evidence>
<dbReference type="PROSITE" id="PS52035">
    <property type="entry name" value="PEPTIDASE_M14"/>
    <property type="match status" value="1"/>
</dbReference>
<gene>
    <name evidence="9" type="ORF">HH215_11800</name>
</gene>
<dbReference type="Proteomes" id="UP000502248">
    <property type="component" value="Chromosome"/>
</dbReference>
<reference evidence="9 10" key="1">
    <citation type="submission" date="2020-04" db="EMBL/GenBank/DDBJ databases">
        <title>Genome sequencing of novel species.</title>
        <authorList>
            <person name="Heo J."/>
            <person name="Kim S.-J."/>
            <person name="Kim J.-S."/>
            <person name="Hong S.-B."/>
            <person name="Kwon S.-W."/>
        </authorList>
    </citation>
    <scope>NUCLEOTIDE SEQUENCE [LARGE SCALE GENOMIC DNA]</scope>
    <source>
        <strain evidence="9 10">MFER-1</strain>
    </source>
</reference>
<organism evidence="9 10">
    <name type="scientific">Cohnella herbarum</name>
    <dbReference type="NCBI Taxonomy" id="2728023"/>
    <lineage>
        <taxon>Bacteria</taxon>
        <taxon>Bacillati</taxon>
        <taxon>Bacillota</taxon>
        <taxon>Bacilli</taxon>
        <taxon>Bacillales</taxon>
        <taxon>Paenibacillaceae</taxon>
        <taxon>Cohnella</taxon>
    </lineage>
</organism>
<keyword evidence="4" id="KW-0378">Hydrolase</keyword>